<evidence type="ECO:0000313" key="1">
    <source>
        <dbReference type="EMBL" id="KHM50912.1"/>
    </source>
</evidence>
<name>A0A0B2JY90_9FIRM</name>
<comment type="caution">
    <text evidence="1">The sequence shown here is derived from an EMBL/GenBank/DDBJ whole genome shotgun (WGS) entry which is preliminary data.</text>
</comment>
<gene>
    <name evidence="1" type="ORF">NZ47_11890</name>
</gene>
<keyword evidence="2" id="KW-1185">Reference proteome</keyword>
<accession>A0A0B2JY90</accession>
<reference evidence="1 2" key="1">
    <citation type="journal article" date="2013" name="PLoS ONE">
        <title>Identification and characterization of three novel lipases belonging to families II and V from Anaerovibrio lipolyticus 5ST.</title>
        <authorList>
            <person name="Prive F."/>
            <person name="Kaderbhai N.N."/>
            <person name="Girdwood S."/>
            <person name="Worgan H.J."/>
            <person name="Pinloche E."/>
            <person name="Scollan N.D."/>
            <person name="Huws S.A."/>
            <person name="Newbold C.J."/>
        </authorList>
    </citation>
    <scope>NUCLEOTIDE SEQUENCE [LARGE SCALE GENOMIC DNA]</scope>
    <source>
        <strain evidence="1 2">5S</strain>
    </source>
</reference>
<dbReference type="AlphaFoldDB" id="A0A0B2JY90"/>
<proteinExistence type="predicted"/>
<dbReference type="RefSeq" id="WP_039211123.1">
    <property type="nucleotide sequence ID" value="NZ_JSCE01000219.1"/>
</dbReference>
<sequence length="69" mass="7722">MYEGKIETVLGDYVHVKEEDGKVIFDIGFSDTMKADGFHTVFSSEDAKKVAVMILEAYFAIEGNKEAKQ</sequence>
<evidence type="ECO:0000313" key="2">
    <source>
        <dbReference type="Proteomes" id="UP000030993"/>
    </source>
</evidence>
<protein>
    <submittedName>
        <fullName evidence="1">Uncharacterized protein</fullName>
    </submittedName>
</protein>
<dbReference type="Proteomes" id="UP000030993">
    <property type="component" value="Unassembled WGS sequence"/>
</dbReference>
<dbReference type="STRING" id="82374.NZ47_11890"/>
<organism evidence="1 2">
    <name type="scientific">Anaerovibrio lipolyticus</name>
    <dbReference type="NCBI Taxonomy" id="82374"/>
    <lineage>
        <taxon>Bacteria</taxon>
        <taxon>Bacillati</taxon>
        <taxon>Bacillota</taxon>
        <taxon>Negativicutes</taxon>
        <taxon>Selenomonadales</taxon>
        <taxon>Selenomonadaceae</taxon>
        <taxon>Anaerovibrio</taxon>
    </lineage>
</organism>
<dbReference type="EMBL" id="JSCE01000219">
    <property type="protein sequence ID" value="KHM50912.1"/>
    <property type="molecule type" value="Genomic_DNA"/>
</dbReference>